<keyword evidence="2" id="KW-1185">Reference proteome</keyword>
<reference evidence="1" key="1">
    <citation type="submission" date="2021-06" db="EMBL/GenBank/DDBJ databases">
        <authorList>
            <person name="Kallberg Y."/>
            <person name="Tangrot J."/>
            <person name="Rosling A."/>
        </authorList>
    </citation>
    <scope>NUCLEOTIDE SEQUENCE</scope>
    <source>
        <strain evidence="1">28 12/20/2015</strain>
    </source>
</reference>
<protein>
    <submittedName>
        <fullName evidence="1">5987_t:CDS:1</fullName>
    </submittedName>
</protein>
<organism evidence="1 2">
    <name type="scientific">Cetraspora pellucida</name>
    <dbReference type="NCBI Taxonomy" id="1433469"/>
    <lineage>
        <taxon>Eukaryota</taxon>
        <taxon>Fungi</taxon>
        <taxon>Fungi incertae sedis</taxon>
        <taxon>Mucoromycota</taxon>
        <taxon>Glomeromycotina</taxon>
        <taxon>Glomeromycetes</taxon>
        <taxon>Diversisporales</taxon>
        <taxon>Gigasporaceae</taxon>
        <taxon>Cetraspora</taxon>
    </lineage>
</organism>
<proteinExistence type="predicted"/>
<dbReference type="EMBL" id="CAJVPW010011299">
    <property type="protein sequence ID" value="CAG8624311.1"/>
    <property type="molecule type" value="Genomic_DNA"/>
</dbReference>
<dbReference type="Proteomes" id="UP000789366">
    <property type="component" value="Unassembled WGS sequence"/>
</dbReference>
<sequence>MNKIKKHKENSDTNIKKRVSLTSAQKKELCEKKCNDPNLKGVNLAKEYRISEQSVSDILKCSEYWLGLDDASTLIQAQYQCILCQNHLEAYDVITEDNPVPPDGRAGILPSMENLDNNFTSMHKETESEASLSEEAKLEAEIINLIECLPIDDPLDVQEYIEVNNYMNIEEDLTINKIIDIVNGQDESKSEKEQEEIVKI</sequence>
<evidence type="ECO:0000313" key="2">
    <source>
        <dbReference type="Proteomes" id="UP000789366"/>
    </source>
</evidence>
<evidence type="ECO:0000313" key="1">
    <source>
        <dbReference type="EMBL" id="CAG8624311.1"/>
    </source>
</evidence>
<name>A0ACA9N2L4_9GLOM</name>
<comment type="caution">
    <text evidence="1">The sequence shown here is derived from an EMBL/GenBank/DDBJ whole genome shotgun (WGS) entry which is preliminary data.</text>
</comment>
<accession>A0ACA9N2L4</accession>
<gene>
    <name evidence="1" type="ORF">SPELUC_LOCUS7985</name>
</gene>
<feature type="non-terminal residue" evidence="1">
    <location>
        <position position="200"/>
    </location>
</feature>